<accession>A0A9Q9ATI5</accession>
<evidence type="ECO:0000313" key="2">
    <source>
        <dbReference type="EMBL" id="USW55144.1"/>
    </source>
</evidence>
<protein>
    <submittedName>
        <fullName evidence="2">Uncharacterized protein</fullName>
    </submittedName>
</protein>
<evidence type="ECO:0000313" key="3">
    <source>
        <dbReference type="Proteomes" id="UP001056384"/>
    </source>
</evidence>
<dbReference type="EMBL" id="CP099424">
    <property type="protein sequence ID" value="USW55144.1"/>
    <property type="molecule type" value="Genomic_DNA"/>
</dbReference>
<gene>
    <name evidence="2" type="ORF">Slin15195_G084630</name>
</gene>
<dbReference type="Proteomes" id="UP001056384">
    <property type="component" value="Chromosome 7"/>
</dbReference>
<feature type="region of interest" description="Disordered" evidence="1">
    <location>
        <begin position="153"/>
        <end position="188"/>
    </location>
</feature>
<keyword evidence="3" id="KW-1185">Reference proteome</keyword>
<name>A0A9Q9ATI5_9PEZI</name>
<sequence>MLRNIAIKVAIAGAAYAQDDTTTPTVPDTDPRPSSVDPNTIPTVLPTLTLTDNIVTGSVSTQEIVTATGVACIPEGEIIVSIQTDTVLEAGPLTVTPVCGQSVTQTGSDTGSMTTQGIIVTGGGGNASAIATGTNSTVVLTTSLSGTESGLTTLSATTASDSESETTTGSGGASESTSSAAAQTDSPAGRVAAGGAAGLLGLAAGVMLL</sequence>
<dbReference type="OrthoDB" id="3649890at2759"/>
<proteinExistence type="predicted"/>
<organism evidence="2 3">
    <name type="scientific">Septoria linicola</name>
    <dbReference type="NCBI Taxonomy" id="215465"/>
    <lineage>
        <taxon>Eukaryota</taxon>
        <taxon>Fungi</taxon>
        <taxon>Dikarya</taxon>
        <taxon>Ascomycota</taxon>
        <taxon>Pezizomycotina</taxon>
        <taxon>Dothideomycetes</taxon>
        <taxon>Dothideomycetidae</taxon>
        <taxon>Mycosphaerellales</taxon>
        <taxon>Mycosphaerellaceae</taxon>
        <taxon>Septoria</taxon>
    </lineage>
</organism>
<reference evidence="2" key="1">
    <citation type="submission" date="2022-06" db="EMBL/GenBank/DDBJ databases">
        <title>Complete genome sequences of two strains of the flax pathogen Septoria linicola.</title>
        <authorList>
            <person name="Lapalu N."/>
            <person name="Simon A."/>
            <person name="Demenou B."/>
            <person name="Paumier D."/>
            <person name="Guillot M.-P."/>
            <person name="Gout L."/>
            <person name="Valade R."/>
        </authorList>
    </citation>
    <scope>NUCLEOTIDE SEQUENCE</scope>
    <source>
        <strain evidence="2">SE15195</strain>
    </source>
</reference>
<dbReference type="AlphaFoldDB" id="A0A9Q9ATI5"/>
<evidence type="ECO:0000256" key="1">
    <source>
        <dbReference type="SAM" id="MobiDB-lite"/>
    </source>
</evidence>